<keyword evidence="2" id="KW-1185">Reference proteome</keyword>
<evidence type="ECO:0000313" key="2">
    <source>
        <dbReference type="Proteomes" id="UP000500741"/>
    </source>
</evidence>
<dbReference type="RefSeq" id="WP_166008886.1">
    <property type="nucleotide sequence ID" value="NZ_CP049888.1"/>
</dbReference>
<name>A0A6G8AXW3_9LACO</name>
<accession>A0A6G8AXW3</accession>
<dbReference type="KEGG" id="wco:G7084_00025"/>
<dbReference type="Proteomes" id="UP000500741">
    <property type="component" value="Chromosome"/>
</dbReference>
<protein>
    <submittedName>
        <fullName evidence="1">Uncharacterized protein</fullName>
    </submittedName>
</protein>
<dbReference type="EMBL" id="CP049888">
    <property type="protein sequence ID" value="QIL49847.1"/>
    <property type="molecule type" value="Genomic_DNA"/>
</dbReference>
<gene>
    <name evidence="1" type="ORF">G7084_00025</name>
</gene>
<reference evidence="1 2" key="1">
    <citation type="submission" date="2020-03" db="EMBL/GenBank/DDBJ databases">
        <title>Weissella sp. nov., isolated from Cybister lewisianus.</title>
        <authorList>
            <person name="Hyun D.-W."/>
            <person name="Bae J.-W."/>
        </authorList>
    </citation>
    <scope>NUCLEOTIDE SEQUENCE [LARGE SCALE GENOMIC DNA]</scope>
    <source>
        <strain evidence="1 2">HDW19</strain>
    </source>
</reference>
<sequence>MHYLYDKVTKEYTGMTSLQPNDEYYTQSKPFDPDMNMSQFISIYRPETDDWRDWDKTEYLKWLDSQKPTQDQMTQAQMMFSIAQLTKQVKEQGVLIEKQNKIIDELKGDKDVSNN</sequence>
<evidence type="ECO:0000313" key="1">
    <source>
        <dbReference type="EMBL" id="QIL49847.1"/>
    </source>
</evidence>
<dbReference type="AlphaFoldDB" id="A0A6G8AXW3"/>
<proteinExistence type="predicted"/>
<organism evidence="1 2">
    <name type="scientific">Weissella coleopterorum</name>
    <dbReference type="NCBI Taxonomy" id="2714949"/>
    <lineage>
        <taxon>Bacteria</taxon>
        <taxon>Bacillati</taxon>
        <taxon>Bacillota</taxon>
        <taxon>Bacilli</taxon>
        <taxon>Lactobacillales</taxon>
        <taxon>Lactobacillaceae</taxon>
        <taxon>Weissella</taxon>
    </lineage>
</organism>